<reference evidence="1" key="1">
    <citation type="submission" date="2022-07" db="EMBL/GenBank/DDBJ databases">
        <title>Phylogenomic reconstructions and comparative analyses of Kickxellomycotina fungi.</title>
        <authorList>
            <person name="Reynolds N.K."/>
            <person name="Stajich J.E."/>
            <person name="Barry K."/>
            <person name="Grigoriev I.V."/>
            <person name="Crous P."/>
            <person name="Smith M.E."/>
        </authorList>
    </citation>
    <scope>NUCLEOTIDE SEQUENCE</scope>
    <source>
        <strain evidence="1">CBS 190363</strain>
    </source>
</reference>
<proteinExistence type="predicted"/>
<dbReference type="EMBL" id="JANBVB010002728">
    <property type="protein sequence ID" value="KAJ2882846.1"/>
    <property type="molecule type" value="Genomic_DNA"/>
</dbReference>
<dbReference type="Proteomes" id="UP001139981">
    <property type="component" value="Unassembled WGS sequence"/>
</dbReference>
<evidence type="ECO:0000313" key="2">
    <source>
        <dbReference type="Proteomes" id="UP001139981"/>
    </source>
</evidence>
<protein>
    <submittedName>
        <fullName evidence="1">Uncharacterized protein</fullName>
    </submittedName>
</protein>
<evidence type="ECO:0000313" key="1">
    <source>
        <dbReference type="EMBL" id="KAJ2882846.1"/>
    </source>
</evidence>
<keyword evidence="2" id="KW-1185">Reference proteome</keyword>
<sequence>MQALSSRSRTAYVDCLNFLSGMPTELLDGQLYCAVAGSCSHYGMVEGVNAVFEAMRQRGFEFTSSALTSLLYCYANLKPPRELLFEPTDPPVPVSAPGTRTLHLDTPEYASSSDVDSPYDAASLPTFAQDADVTDDNSSMLQGYSDADSNIAFYSMSLSKVMSVWKEFEYLDLPVNGRGYAAVVRAHMMAGKHELAEAFLVEMVDRGIPHSDITASLWIESHLIRNDASRALQILEAVGNPTRCAELALEDRCFDTLGAVPRTGRQFSVIIRHYLFRGDISTATAMMGVMHKCKIKTSSKLYVEILRRLAHDGNHDAFVDIMQQMVAVDASIDAQVMDTIREYSSHRKALTASSADDDDS</sequence>
<comment type="caution">
    <text evidence="1">The sequence shown here is derived from an EMBL/GenBank/DDBJ whole genome shotgun (WGS) entry which is preliminary data.</text>
</comment>
<gene>
    <name evidence="1" type="ORF">IWW38_005612</name>
</gene>
<organism evidence="1 2">
    <name type="scientific">Coemansia aciculifera</name>
    <dbReference type="NCBI Taxonomy" id="417176"/>
    <lineage>
        <taxon>Eukaryota</taxon>
        <taxon>Fungi</taxon>
        <taxon>Fungi incertae sedis</taxon>
        <taxon>Zoopagomycota</taxon>
        <taxon>Kickxellomycotina</taxon>
        <taxon>Kickxellomycetes</taxon>
        <taxon>Kickxellales</taxon>
        <taxon>Kickxellaceae</taxon>
        <taxon>Coemansia</taxon>
    </lineage>
</organism>
<accession>A0ACC1LW46</accession>
<name>A0ACC1LW46_9FUNG</name>